<dbReference type="Proteomes" id="UP001163152">
    <property type="component" value="Chromosome"/>
</dbReference>
<dbReference type="Gene3D" id="3.30.750.44">
    <property type="match status" value="1"/>
</dbReference>
<keyword evidence="4 5" id="KW-0720">Serine protease</keyword>
<dbReference type="AlphaFoldDB" id="A0A9E9C852"/>
<comment type="similarity">
    <text evidence="1 5">Belongs to the peptidase S41A family.</text>
</comment>
<dbReference type="SMART" id="SM00245">
    <property type="entry name" value="TSPc"/>
    <property type="match status" value="1"/>
</dbReference>
<dbReference type="InterPro" id="IPR041489">
    <property type="entry name" value="PDZ_6"/>
</dbReference>
<organism evidence="8 9">
    <name type="scientific">Thermocoleostomius sinensis A174</name>
    <dbReference type="NCBI Taxonomy" id="2016057"/>
    <lineage>
        <taxon>Bacteria</taxon>
        <taxon>Bacillati</taxon>
        <taxon>Cyanobacteriota</taxon>
        <taxon>Cyanophyceae</taxon>
        <taxon>Oculatellales</taxon>
        <taxon>Oculatellaceae</taxon>
        <taxon>Thermocoleostomius</taxon>
    </lineage>
</organism>
<dbReference type="CDD" id="cd07560">
    <property type="entry name" value="Peptidase_S41_CPP"/>
    <property type="match status" value="1"/>
</dbReference>
<evidence type="ECO:0000313" key="9">
    <source>
        <dbReference type="Proteomes" id="UP001163152"/>
    </source>
</evidence>
<feature type="domain" description="PDZ" evidence="7">
    <location>
        <begin position="112"/>
        <end position="182"/>
    </location>
</feature>
<dbReference type="Pfam" id="PF17820">
    <property type="entry name" value="PDZ_6"/>
    <property type="match status" value="1"/>
</dbReference>
<dbReference type="GO" id="GO:0004175">
    <property type="term" value="F:endopeptidase activity"/>
    <property type="evidence" value="ECO:0007669"/>
    <property type="project" value="TreeGrafter"/>
</dbReference>
<keyword evidence="6" id="KW-0732">Signal</keyword>
<dbReference type="GO" id="GO:0030288">
    <property type="term" value="C:outer membrane-bounded periplasmic space"/>
    <property type="evidence" value="ECO:0007669"/>
    <property type="project" value="TreeGrafter"/>
</dbReference>
<dbReference type="GO" id="GO:0007165">
    <property type="term" value="P:signal transduction"/>
    <property type="evidence" value="ECO:0007669"/>
    <property type="project" value="TreeGrafter"/>
</dbReference>
<evidence type="ECO:0000259" key="7">
    <source>
        <dbReference type="PROSITE" id="PS50106"/>
    </source>
</evidence>
<dbReference type="InterPro" id="IPR001478">
    <property type="entry name" value="PDZ"/>
</dbReference>
<dbReference type="RefSeq" id="WP_268611009.1">
    <property type="nucleotide sequence ID" value="NZ_CP113797.1"/>
</dbReference>
<feature type="signal peptide" evidence="6">
    <location>
        <begin position="1"/>
        <end position="21"/>
    </location>
</feature>
<dbReference type="NCBIfam" id="NF045589">
    <property type="entry name" value="Cterm_S41_CtpB"/>
    <property type="match status" value="1"/>
</dbReference>
<dbReference type="SMART" id="SM00228">
    <property type="entry name" value="PDZ"/>
    <property type="match status" value="1"/>
</dbReference>
<dbReference type="InterPro" id="IPR004447">
    <property type="entry name" value="Peptidase_S41A"/>
</dbReference>
<keyword evidence="2 5" id="KW-0645">Protease</keyword>
<proteinExistence type="inferred from homology"/>
<evidence type="ECO:0000256" key="6">
    <source>
        <dbReference type="SAM" id="SignalP"/>
    </source>
</evidence>
<dbReference type="SUPFAM" id="SSF50156">
    <property type="entry name" value="PDZ domain-like"/>
    <property type="match status" value="1"/>
</dbReference>
<dbReference type="PROSITE" id="PS50106">
    <property type="entry name" value="PDZ"/>
    <property type="match status" value="1"/>
</dbReference>
<dbReference type="KEGG" id="tsin:OXH18_03360"/>
<protein>
    <submittedName>
        <fullName evidence="8">S41 family peptidase</fullName>
    </submittedName>
</protein>
<dbReference type="InterPro" id="IPR054625">
    <property type="entry name" value="Cterm_S41_CtpB"/>
</dbReference>
<sequence length="447" mass="48706">MNRTVSLSPLLRRLLYSGAIAATATLSFLGSSLGSTAQATFHNSPKAILDEAWQIVYREYVDSSFNQVNWMTVRQELLSQDYSSMEHAYTALRQALEQLEDPYTRFLDPKQFQALTNQTSGELSGIGIRLKRDEATQTLVVVEPIANSPASQAGIQPGDRIVAIDGRITRGMTVEEASRLIQGEAGTPITLRVDRDGRGAVTLPLTRARIEVPNVSYSLRAESTHEIGYIRLTEFSSHAPEQMRQAIQTLLDQGADGFVLDLRGNPGGLLQASIDISRMWLEEGAIVRTVNRSGNSHEITANHTALTELPLAVLVDGHSASSSEILTGALMDNQRAIVVGNRTFGKALVQSVHSLSDGSGLAVTVAHYYTPRGTDISHRGIAPDIQVNLTNQQRQTLSADRSLIGTPDDPYYQEAVSALQPAIARQIVPPTNPFVQLAEQESPSRQN</sequence>
<dbReference type="GO" id="GO:0006508">
    <property type="term" value="P:proteolysis"/>
    <property type="evidence" value="ECO:0007669"/>
    <property type="project" value="UniProtKB-KW"/>
</dbReference>
<dbReference type="PANTHER" id="PTHR32060">
    <property type="entry name" value="TAIL-SPECIFIC PROTEASE"/>
    <property type="match status" value="1"/>
</dbReference>
<evidence type="ECO:0000256" key="2">
    <source>
        <dbReference type="ARBA" id="ARBA00022670"/>
    </source>
</evidence>
<evidence type="ECO:0000256" key="1">
    <source>
        <dbReference type="ARBA" id="ARBA00009179"/>
    </source>
</evidence>
<dbReference type="GO" id="GO:0008236">
    <property type="term" value="F:serine-type peptidase activity"/>
    <property type="evidence" value="ECO:0007669"/>
    <property type="project" value="UniProtKB-KW"/>
</dbReference>
<dbReference type="NCBIfam" id="TIGR00225">
    <property type="entry name" value="prc"/>
    <property type="match status" value="1"/>
</dbReference>
<reference evidence="8" key="1">
    <citation type="submission" date="2022-12" db="EMBL/GenBank/DDBJ databases">
        <title>Polyphasic identification of a Novel Hot-Spring Cyanobacterium Ocullathermofonsia sinensis gen nov. sp. nov. and Genomic Insights on its Adaptations to the Thermal Habitat.</title>
        <authorList>
            <person name="Daroch M."/>
            <person name="Tang J."/>
            <person name="Jiang Y."/>
        </authorList>
    </citation>
    <scope>NUCLEOTIDE SEQUENCE</scope>
    <source>
        <strain evidence="8">PKUAC-SCTA174</strain>
    </source>
</reference>
<evidence type="ECO:0000256" key="4">
    <source>
        <dbReference type="ARBA" id="ARBA00022825"/>
    </source>
</evidence>
<dbReference type="Pfam" id="PF03572">
    <property type="entry name" value="Peptidase_S41"/>
    <property type="match status" value="1"/>
</dbReference>
<dbReference type="InterPro" id="IPR036034">
    <property type="entry name" value="PDZ_sf"/>
</dbReference>
<dbReference type="InterPro" id="IPR029045">
    <property type="entry name" value="ClpP/crotonase-like_dom_sf"/>
</dbReference>
<accession>A0A9E9C852</accession>
<feature type="chain" id="PRO_5039338694" evidence="6">
    <location>
        <begin position="22"/>
        <end position="447"/>
    </location>
</feature>
<evidence type="ECO:0000313" key="8">
    <source>
        <dbReference type="EMBL" id="WAL61054.1"/>
    </source>
</evidence>
<keyword evidence="9" id="KW-1185">Reference proteome</keyword>
<dbReference type="Gene3D" id="2.30.42.10">
    <property type="match status" value="1"/>
</dbReference>
<dbReference type="PANTHER" id="PTHR32060:SF30">
    <property type="entry name" value="CARBOXY-TERMINAL PROCESSING PROTEASE CTPA"/>
    <property type="match status" value="1"/>
</dbReference>
<keyword evidence="3 5" id="KW-0378">Hydrolase</keyword>
<gene>
    <name evidence="8" type="ORF">OXH18_03360</name>
</gene>
<evidence type="ECO:0000256" key="3">
    <source>
        <dbReference type="ARBA" id="ARBA00022801"/>
    </source>
</evidence>
<dbReference type="EMBL" id="CP113797">
    <property type="protein sequence ID" value="WAL61054.1"/>
    <property type="molecule type" value="Genomic_DNA"/>
</dbReference>
<evidence type="ECO:0000256" key="5">
    <source>
        <dbReference type="RuleBase" id="RU004404"/>
    </source>
</evidence>
<dbReference type="FunFam" id="2.30.42.10:FF:000063">
    <property type="entry name" value="Peptidase, S41 family"/>
    <property type="match status" value="1"/>
</dbReference>
<dbReference type="SUPFAM" id="SSF52096">
    <property type="entry name" value="ClpP/crotonase"/>
    <property type="match status" value="1"/>
</dbReference>
<dbReference type="CDD" id="cd06782">
    <property type="entry name" value="cpPDZ_CPP-like"/>
    <property type="match status" value="1"/>
</dbReference>
<dbReference type="Gene3D" id="3.90.226.10">
    <property type="entry name" value="2-enoyl-CoA Hydratase, Chain A, domain 1"/>
    <property type="match status" value="1"/>
</dbReference>
<name>A0A9E9C852_9CYAN</name>
<dbReference type="InterPro" id="IPR005151">
    <property type="entry name" value="Tail-specific_protease"/>
</dbReference>